<evidence type="ECO:0000259" key="5">
    <source>
        <dbReference type="Pfam" id="PF01625"/>
    </source>
</evidence>
<dbReference type="Proteomes" id="UP000826014">
    <property type="component" value="Chromosome"/>
</dbReference>
<evidence type="ECO:0000256" key="4">
    <source>
        <dbReference type="HAMAP-Rule" id="MF_01401"/>
    </source>
</evidence>
<dbReference type="Pfam" id="PF01625">
    <property type="entry name" value="PMSR"/>
    <property type="match status" value="1"/>
</dbReference>
<dbReference type="RefSeq" id="WP_215217146.1">
    <property type="nucleotide sequence ID" value="NZ_CP075587.1"/>
</dbReference>
<evidence type="ECO:0000313" key="6">
    <source>
        <dbReference type="EMBL" id="QYF49446.1"/>
    </source>
</evidence>
<dbReference type="HAMAP" id="MF_01401">
    <property type="entry name" value="MsrA"/>
    <property type="match status" value="1"/>
</dbReference>
<dbReference type="PANTHER" id="PTHR43774:SF1">
    <property type="entry name" value="PEPTIDE METHIONINE SULFOXIDE REDUCTASE MSRA 2"/>
    <property type="match status" value="1"/>
</dbReference>
<dbReference type="InterPro" id="IPR036509">
    <property type="entry name" value="Met_Sox_Rdtase_MsrA_sf"/>
</dbReference>
<evidence type="ECO:0000256" key="1">
    <source>
        <dbReference type="ARBA" id="ARBA00023002"/>
    </source>
</evidence>
<accession>A0ABX8V2N7</accession>
<comment type="similarity">
    <text evidence="4">Belongs to the MsrA Met sulfoxide reductase family.</text>
</comment>
<keyword evidence="7" id="KW-1185">Reference proteome</keyword>
<gene>
    <name evidence="4" type="primary">msrA</name>
    <name evidence="6" type="ORF">RHABOEDO_001789</name>
</gene>
<feature type="active site" evidence="4">
    <location>
        <position position="11"/>
    </location>
</feature>
<dbReference type="NCBIfam" id="TIGR00401">
    <property type="entry name" value="msrA"/>
    <property type="match status" value="1"/>
</dbReference>
<dbReference type="InterPro" id="IPR002569">
    <property type="entry name" value="Met_Sox_Rdtase_MsrA_dom"/>
</dbReference>
<evidence type="ECO:0000313" key="7">
    <source>
        <dbReference type="Proteomes" id="UP000826014"/>
    </source>
</evidence>
<sequence length="167" mass="19642">MEELATFAGGCFWCIQHDFDHLSGVLQTQVGYTGGDIKNPSYKEVCSEKTGHVEAVQILYDPRQISYEKLLDFYWHHIDPTRSDGQFCDIGSQYRPTIFYHNAQQKELAECSKNELPLSCLVQILPMQTFYPAELYHQQFYKKDPARYESYSFYSGRKQRLKDLWKE</sequence>
<dbReference type="GO" id="GO:0008113">
    <property type="term" value="F:peptide-methionine (S)-S-oxide reductase activity"/>
    <property type="evidence" value="ECO:0007669"/>
    <property type="project" value="UniProtKB-EC"/>
</dbReference>
<keyword evidence="1 4" id="KW-0560">Oxidoreductase</keyword>
<evidence type="ECO:0000256" key="3">
    <source>
        <dbReference type="ARBA" id="ARBA00048782"/>
    </source>
</evidence>
<name>A0ABX8V2N7_9BACT</name>
<dbReference type="SUPFAM" id="SSF55068">
    <property type="entry name" value="Peptide methionine sulfoxide reductase"/>
    <property type="match status" value="1"/>
</dbReference>
<protein>
    <recommendedName>
        <fullName evidence="4">Peptide methionine sulfoxide reductase MsrA</fullName>
        <shortName evidence="4">Protein-methionine-S-oxide reductase</shortName>
        <ecNumber evidence="4">1.8.4.11</ecNumber>
    </recommendedName>
    <alternativeName>
        <fullName evidence="4">Peptide-methionine (S)-S-oxide reductase</fullName>
        <shortName evidence="4">Peptide Met(O) reductase</shortName>
    </alternativeName>
</protein>
<organism evidence="6 7">
    <name type="scientific">Candidatus Rhabdochlamydia oedothoracis</name>
    <dbReference type="NCBI Taxonomy" id="2720720"/>
    <lineage>
        <taxon>Bacteria</taxon>
        <taxon>Pseudomonadati</taxon>
        <taxon>Chlamydiota</taxon>
        <taxon>Chlamydiia</taxon>
        <taxon>Parachlamydiales</taxon>
        <taxon>Candidatus Rhabdochlamydiaceae</taxon>
        <taxon>Candidatus Rhabdochlamydia</taxon>
    </lineage>
</organism>
<dbReference type="PANTHER" id="PTHR43774">
    <property type="entry name" value="PEPTIDE METHIONINE SULFOXIDE REDUCTASE"/>
    <property type="match status" value="1"/>
</dbReference>
<feature type="domain" description="Peptide methionine sulphoxide reductase MsrA" evidence="5">
    <location>
        <begin position="5"/>
        <end position="149"/>
    </location>
</feature>
<proteinExistence type="inferred from homology"/>
<comment type="catalytic activity">
    <reaction evidence="2 4">
        <text>L-methionyl-[protein] + [thioredoxin]-disulfide + H2O = L-methionyl-(S)-S-oxide-[protein] + [thioredoxin]-dithiol</text>
        <dbReference type="Rhea" id="RHEA:14217"/>
        <dbReference type="Rhea" id="RHEA-COMP:10698"/>
        <dbReference type="Rhea" id="RHEA-COMP:10700"/>
        <dbReference type="Rhea" id="RHEA-COMP:12313"/>
        <dbReference type="Rhea" id="RHEA-COMP:12315"/>
        <dbReference type="ChEBI" id="CHEBI:15377"/>
        <dbReference type="ChEBI" id="CHEBI:16044"/>
        <dbReference type="ChEBI" id="CHEBI:29950"/>
        <dbReference type="ChEBI" id="CHEBI:44120"/>
        <dbReference type="ChEBI" id="CHEBI:50058"/>
        <dbReference type="EC" id="1.8.4.11"/>
    </reaction>
</comment>
<evidence type="ECO:0000256" key="2">
    <source>
        <dbReference type="ARBA" id="ARBA00047806"/>
    </source>
</evidence>
<dbReference type="EC" id="1.8.4.11" evidence="4"/>
<comment type="catalytic activity">
    <reaction evidence="3 4">
        <text>[thioredoxin]-disulfide + L-methionine + H2O = L-methionine (S)-S-oxide + [thioredoxin]-dithiol</text>
        <dbReference type="Rhea" id="RHEA:19993"/>
        <dbReference type="Rhea" id="RHEA-COMP:10698"/>
        <dbReference type="Rhea" id="RHEA-COMP:10700"/>
        <dbReference type="ChEBI" id="CHEBI:15377"/>
        <dbReference type="ChEBI" id="CHEBI:29950"/>
        <dbReference type="ChEBI" id="CHEBI:50058"/>
        <dbReference type="ChEBI" id="CHEBI:57844"/>
        <dbReference type="ChEBI" id="CHEBI:58772"/>
        <dbReference type="EC" id="1.8.4.11"/>
    </reaction>
</comment>
<reference evidence="6 7" key="1">
    <citation type="journal article" date="2022" name="bioRxiv">
        <title>Ecology and evolution of chlamydial symbionts of arthropods.</title>
        <authorList>
            <person name="Halter T."/>
            <person name="Koestlbacher S."/>
            <person name="Collingro A."/>
            <person name="Sixt B.S."/>
            <person name="Toenshoff E.R."/>
            <person name="Hendrickx F."/>
            <person name="Kostanjsek R."/>
            <person name="Horn M."/>
        </authorList>
    </citation>
    <scope>NUCLEOTIDE SEQUENCE [LARGE SCALE GENOMIC DNA]</scope>
    <source>
        <strain evidence="6">W744xW776</strain>
    </source>
</reference>
<dbReference type="Gene3D" id="3.30.1060.10">
    <property type="entry name" value="Peptide methionine sulphoxide reductase MsrA"/>
    <property type="match status" value="1"/>
</dbReference>
<comment type="function">
    <text evidence="4">Has an important function as a repair enzyme for proteins that have been inactivated by oxidation. Catalyzes the reversible oxidation-reduction of methionine sulfoxide in proteins to methionine.</text>
</comment>
<dbReference type="EMBL" id="CP075587">
    <property type="protein sequence ID" value="QYF49446.1"/>
    <property type="molecule type" value="Genomic_DNA"/>
</dbReference>